<sequence>MIPSLFLPNHQRHMIPRLLLTLSLIHSHSDSHTHSSLLSLLCLSLFTVPLIDYLNTSPAMDGTDANALESYFQDIIDREAVKELPSHLQSAFDKFCLRYAAKSSPAPSVSAASTAALTTGDYDGDRISLCSFPSPINPYHNARRTSIHQPPPSDITNWETIPSRQSQISETVLQRKATQLQAPFQQYLDNESHVWHSRYRNGLEAEAEAAAQEARQSVLRRHGASTVFPQNPDLGRSSRFPPASPPPRAASAPRTPPTPRSRRPRAIPTTLSSRSGRETLEKVQAEYDLNNGQYQETWEHYKAVAKEAATLLMNLEDLKVKMMGNLLAMDRLNEQGPENESVPSETPNPMRTPVTPLTPRQPISRKVAATDNFSPGEGDDEERWRFAGTTYPHGGGKKSSRRRGQGSRGRNNANKESPEPADGS</sequence>
<reference evidence="3" key="1">
    <citation type="journal article" date="2014" name="Genome Announc.">
        <title>Draft genome sequence of Colletotrichum sublineola, a destructive pathogen of cultivated sorghum.</title>
        <authorList>
            <person name="Baroncelli R."/>
            <person name="Sanz-Martin J.M."/>
            <person name="Rech G.E."/>
            <person name="Sukno S.A."/>
            <person name="Thon M.R."/>
        </authorList>
    </citation>
    <scope>NUCLEOTIDE SEQUENCE [LARGE SCALE GENOMIC DNA]</scope>
    <source>
        <strain evidence="3">TX430BB</strain>
    </source>
</reference>
<keyword evidence="3" id="KW-1185">Reference proteome</keyword>
<feature type="region of interest" description="Disordered" evidence="1">
    <location>
        <begin position="335"/>
        <end position="424"/>
    </location>
</feature>
<evidence type="ECO:0000313" key="3">
    <source>
        <dbReference type="Proteomes" id="UP000027238"/>
    </source>
</evidence>
<dbReference type="OrthoDB" id="10627053at2759"/>
<gene>
    <name evidence="2" type="ORF">CSUB01_11621</name>
</gene>
<dbReference type="eggNOG" id="ENOG502RWDU">
    <property type="taxonomic scope" value="Eukaryota"/>
</dbReference>
<comment type="caution">
    <text evidence="2">The sequence shown here is derived from an EMBL/GenBank/DDBJ whole genome shotgun (WGS) entry which is preliminary data.</text>
</comment>
<organism evidence="2 3">
    <name type="scientific">Colletotrichum sublineola</name>
    <name type="common">Sorghum anthracnose fungus</name>
    <dbReference type="NCBI Taxonomy" id="1173701"/>
    <lineage>
        <taxon>Eukaryota</taxon>
        <taxon>Fungi</taxon>
        <taxon>Dikarya</taxon>
        <taxon>Ascomycota</taxon>
        <taxon>Pezizomycotina</taxon>
        <taxon>Sordariomycetes</taxon>
        <taxon>Hypocreomycetidae</taxon>
        <taxon>Glomerellales</taxon>
        <taxon>Glomerellaceae</taxon>
        <taxon>Colletotrichum</taxon>
        <taxon>Colletotrichum graminicola species complex</taxon>
    </lineage>
</organism>
<dbReference type="AlphaFoldDB" id="A0A066X2H5"/>
<feature type="region of interest" description="Disordered" evidence="1">
    <location>
        <begin position="225"/>
        <end position="277"/>
    </location>
</feature>
<name>A0A066X2H5_COLSU</name>
<dbReference type="HOGENOM" id="CLU_647251_0_0_1"/>
<evidence type="ECO:0000313" key="2">
    <source>
        <dbReference type="EMBL" id="KDN59956.1"/>
    </source>
</evidence>
<protein>
    <submittedName>
        <fullName evidence="2">Uncharacterized protein</fullName>
    </submittedName>
</protein>
<proteinExistence type="predicted"/>
<accession>A0A066X2H5</accession>
<dbReference type="Proteomes" id="UP000027238">
    <property type="component" value="Unassembled WGS sequence"/>
</dbReference>
<dbReference type="EMBL" id="JMSE01001566">
    <property type="protein sequence ID" value="KDN59956.1"/>
    <property type="molecule type" value="Genomic_DNA"/>
</dbReference>
<dbReference type="OMA" id="KREAGHE"/>
<feature type="compositionally biased region" description="Pro residues" evidence="1">
    <location>
        <begin position="242"/>
        <end position="259"/>
    </location>
</feature>
<feature type="compositionally biased region" description="Basic residues" evidence="1">
    <location>
        <begin position="395"/>
        <end position="405"/>
    </location>
</feature>
<feature type="compositionally biased region" description="Polar residues" evidence="1">
    <location>
        <begin position="336"/>
        <end position="349"/>
    </location>
</feature>
<evidence type="ECO:0000256" key="1">
    <source>
        <dbReference type="SAM" id="MobiDB-lite"/>
    </source>
</evidence>